<dbReference type="Proteomes" id="UP001634394">
    <property type="component" value="Unassembled WGS sequence"/>
</dbReference>
<protein>
    <recommendedName>
        <fullName evidence="4">Mitochondrial ribosomal protein S28</fullName>
    </recommendedName>
</protein>
<gene>
    <name evidence="1" type="ORF">ACJMK2_001375</name>
    <name evidence="2" type="ORF">ACJMK2_001451</name>
</gene>
<dbReference type="AlphaFoldDB" id="A0ABD3XU06"/>
<comment type="caution">
    <text evidence="2">The sequence shown here is derived from an EMBL/GenBank/DDBJ whole genome shotgun (WGS) entry which is preliminary data.</text>
</comment>
<organism evidence="2 3">
    <name type="scientific">Sinanodonta woodiana</name>
    <name type="common">Chinese pond mussel</name>
    <name type="synonym">Anodonta woodiana</name>
    <dbReference type="NCBI Taxonomy" id="1069815"/>
    <lineage>
        <taxon>Eukaryota</taxon>
        <taxon>Metazoa</taxon>
        <taxon>Spiralia</taxon>
        <taxon>Lophotrochozoa</taxon>
        <taxon>Mollusca</taxon>
        <taxon>Bivalvia</taxon>
        <taxon>Autobranchia</taxon>
        <taxon>Heteroconchia</taxon>
        <taxon>Palaeoheterodonta</taxon>
        <taxon>Unionida</taxon>
        <taxon>Unionoidea</taxon>
        <taxon>Unionidae</taxon>
        <taxon>Unioninae</taxon>
        <taxon>Sinanodonta</taxon>
    </lineage>
</organism>
<reference evidence="2 3" key="1">
    <citation type="submission" date="2024-11" db="EMBL/GenBank/DDBJ databases">
        <title>Chromosome-level genome assembly of the freshwater bivalve Anodonta woodiana.</title>
        <authorList>
            <person name="Chen X."/>
        </authorList>
    </citation>
    <scope>NUCLEOTIDE SEQUENCE [LARGE SCALE GENOMIC DNA]</scope>
    <source>
        <strain evidence="2">MN2024</strain>
        <tissue evidence="2">Gills</tissue>
    </source>
</reference>
<evidence type="ECO:0000313" key="3">
    <source>
        <dbReference type="Proteomes" id="UP001634394"/>
    </source>
</evidence>
<evidence type="ECO:0000313" key="1">
    <source>
        <dbReference type="EMBL" id="KAL3889016.1"/>
    </source>
</evidence>
<evidence type="ECO:0000313" key="2">
    <source>
        <dbReference type="EMBL" id="KAL3889095.1"/>
    </source>
</evidence>
<proteinExistence type="predicted"/>
<name>A0ABD3XU06_SINWO</name>
<dbReference type="PANTHER" id="PTHR13447:SF2">
    <property type="entry name" value="SMALL RIBOSOMAL SUBUNIT PROTEIN BS1M"/>
    <property type="match status" value="1"/>
</dbReference>
<evidence type="ECO:0008006" key="4">
    <source>
        <dbReference type="Google" id="ProtNLM"/>
    </source>
</evidence>
<dbReference type="InterPro" id="IPR019375">
    <property type="entry name" value="Ribosomal_bS1m"/>
</dbReference>
<sequence length="220" mass="24444">MSAALRVISRSVGGRNVSKCGKKRTCLDRSRCFSCTSILNKSTGKYSRDAKTATQNSETKDGPGLSGLLRVLQKIKADQETTTAAPTQPENESFATMLRKSKLMQIGKPEGSVITGDVIDVVGDDLYIDFGGKFHCVCRRPEYKAEKYKRGARVKLLLNDLEMSSAFLGSPKHVTLLEADCTLLGLHRWEEYLKHDHKQHETKEPSLAQRLIEKKLGQSS</sequence>
<dbReference type="Pfam" id="PF10246">
    <property type="entry name" value="MRP-S35"/>
    <property type="match status" value="1"/>
</dbReference>
<dbReference type="EMBL" id="JBJQND010000001">
    <property type="protein sequence ID" value="KAL3889016.1"/>
    <property type="molecule type" value="Genomic_DNA"/>
</dbReference>
<dbReference type="EMBL" id="JBJQND010000001">
    <property type="protein sequence ID" value="KAL3889095.1"/>
    <property type="molecule type" value="Genomic_DNA"/>
</dbReference>
<accession>A0ABD3XU06</accession>
<keyword evidence="3" id="KW-1185">Reference proteome</keyword>
<dbReference type="PANTHER" id="PTHR13447">
    <property type="entry name" value="MITOCHONDRIAL 28S RIBOSOMAL PROTEIN S28"/>
    <property type="match status" value="1"/>
</dbReference>